<reference evidence="2 3" key="1">
    <citation type="submission" date="2018-11" db="EMBL/GenBank/DDBJ databases">
        <title>Chryseotalea sanarue gen. nov., sp., nov., a member of the family Cytophagaceae, isolated from a brackish lake in Hamamatsu Japan.</title>
        <authorList>
            <person name="Maejima Y."/>
            <person name="Iino T."/>
            <person name="Muraguchi Y."/>
            <person name="Fukuda K."/>
            <person name="Ohkuma M."/>
            <person name="Moriuchi R."/>
            <person name="Dohra H."/>
            <person name="Kimbara K."/>
            <person name="Shintani M."/>
        </authorList>
    </citation>
    <scope>NUCLEOTIDE SEQUENCE [LARGE SCALE GENOMIC DNA]</scope>
    <source>
        <strain evidence="2 3">Ys</strain>
    </source>
</reference>
<protein>
    <recommendedName>
        <fullName evidence="4">DUF1735 domain-containing protein</fullName>
    </recommendedName>
</protein>
<dbReference type="OrthoDB" id="978142at2"/>
<keyword evidence="3" id="KW-1185">Reference proteome</keyword>
<sequence>MTKVRKSAVILVLWALFGACLDQPDCYNLTNNTVNISYRKIFDGALDTVAIESVTIVGFDSVFKSTNRAVTIPLDFTKTGVSVVLDAVEGTRLIDLGYKVQPQFVSEECGPRFLFSELTASSPSGDSVRILSGTPGGEASHVAIYRCPRNNFVRLAFKQVVDEDNVKDTVSIASTAANFEALTYYPISGELSYMNLPLNLNTTSTQITLELSNPSRVATLTFNYDLVQKTVFQVCGEQTFIANVQVSSDVFEFKKIETTRYVADSIYDPPKINFAAFQ</sequence>
<name>A0A401UCN4_9BACT</name>
<feature type="signal peptide" evidence="1">
    <location>
        <begin position="1"/>
        <end position="21"/>
    </location>
</feature>
<dbReference type="AlphaFoldDB" id="A0A401UCN4"/>
<evidence type="ECO:0000256" key="1">
    <source>
        <dbReference type="SAM" id="SignalP"/>
    </source>
</evidence>
<keyword evidence="1" id="KW-0732">Signal</keyword>
<dbReference type="PROSITE" id="PS51257">
    <property type="entry name" value="PROKAR_LIPOPROTEIN"/>
    <property type="match status" value="1"/>
</dbReference>
<dbReference type="EMBL" id="BHXQ01000005">
    <property type="protein sequence ID" value="GCC52632.1"/>
    <property type="molecule type" value="Genomic_DNA"/>
</dbReference>
<gene>
    <name evidence="2" type="ORF">SanaruYs_28690</name>
</gene>
<feature type="chain" id="PRO_5019471447" description="DUF1735 domain-containing protein" evidence="1">
    <location>
        <begin position="22"/>
        <end position="278"/>
    </location>
</feature>
<proteinExistence type="predicted"/>
<dbReference type="Proteomes" id="UP000288227">
    <property type="component" value="Unassembled WGS sequence"/>
</dbReference>
<evidence type="ECO:0000313" key="3">
    <source>
        <dbReference type="Proteomes" id="UP000288227"/>
    </source>
</evidence>
<organism evidence="2 3">
    <name type="scientific">Chryseotalea sanaruensis</name>
    <dbReference type="NCBI Taxonomy" id="2482724"/>
    <lineage>
        <taxon>Bacteria</taxon>
        <taxon>Pseudomonadati</taxon>
        <taxon>Bacteroidota</taxon>
        <taxon>Cytophagia</taxon>
        <taxon>Cytophagales</taxon>
        <taxon>Chryseotaleaceae</taxon>
        <taxon>Chryseotalea</taxon>
    </lineage>
</organism>
<evidence type="ECO:0000313" key="2">
    <source>
        <dbReference type="EMBL" id="GCC52632.1"/>
    </source>
</evidence>
<accession>A0A401UCN4</accession>
<evidence type="ECO:0008006" key="4">
    <source>
        <dbReference type="Google" id="ProtNLM"/>
    </source>
</evidence>
<comment type="caution">
    <text evidence="2">The sequence shown here is derived from an EMBL/GenBank/DDBJ whole genome shotgun (WGS) entry which is preliminary data.</text>
</comment>